<feature type="compositionally biased region" description="Low complexity" evidence="1">
    <location>
        <begin position="204"/>
        <end position="215"/>
    </location>
</feature>
<evidence type="ECO:0000313" key="3">
    <source>
        <dbReference type="EMBL" id="WAP70449.1"/>
    </source>
</evidence>
<keyword evidence="4" id="KW-1185">Reference proteome</keyword>
<feature type="compositionally biased region" description="Polar residues" evidence="1">
    <location>
        <begin position="146"/>
        <end position="159"/>
    </location>
</feature>
<feature type="transmembrane region" description="Helical" evidence="2">
    <location>
        <begin position="69"/>
        <end position="88"/>
    </location>
</feature>
<protein>
    <submittedName>
        <fullName evidence="3">DUF2628 domain-containing protein</fullName>
    </submittedName>
</protein>
<feature type="region of interest" description="Disordered" evidence="1">
    <location>
        <begin position="136"/>
        <end position="167"/>
    </location>
</feature>
<reference evidence="3" key="1">
    <citation type="submission" date="2022-12" db="EMBL/GenBank/DDBJ databases">
        <title>Jiella pelagia sp. nov., isolated from phosphonate enriched culture of Northwest Pacific surface seawater.</title>
        <authorList>
            <person name="Shin D.Y."/>
            <person name="Hwang C.Y."/>
        </authorList>
    </citation>
    <scope>NUCLEOTIDE SEQUENCE</scope>
    <source>
        <strain evidence="3">HL-NP1</strain>
    </source>
</reference>
<evidence type="ECO:0000313" key="4">
    <source>
        <dbReference type="Proteomes" id="UP001164020"/>
    </source>
</evidence>
<feature type="region of interest" description="Disordered" evidence="1">
    <location>
        <begin position="197"/>
        <end position="216"/>
    </location>
</feature>
<evidence type="ECO:0000256" key="2">
    <source>
        <dbReference type="SAM" id="Phobius"/>
    </source>
</evidence>
<dbReference type="EMBL" id="CP114029">
    <property type="protein sequence ID" value="WAP70449.1"/>
    <property type="molecule type" value="Genomic_DNA"/>
</dbReference>
<keyword evidence="2" id="KW-1133">Transmembrane helix</keyword>
<evidence type="ECO:0000256" key="1">
    <source>
        <dbReference type="SAM" id="MobiDB-lite"/>
    </source>
</evidence>
<keyword evidence="2" id="KW-0812">Transmembrane</keyword>
<sequence length="257" mass="27187">MSRYVVFEPPEAVSPSEAAIFLRDRFSFLAFVFTFLWMFRYGLWLSGLVTVALLVALNVLGTVEGFEMSAALISMLLGILIGLEGPSLRAAKLRRKGWNDVAAFEAQNSDEAELIYYYSTDIAAIAPPVPPIAPASPVAPAAPTMANASTEPAASSQGSAEPDEPATSRAIVPTPFLAARPVDAPAAPIVNGEAGELRPADGIAPTADASTTADPGVRLKAELERAAKVEGWAERWDKPGTEIAKLSGGRRRPVGRL</sequence>
<dbReference type="RefSeq" id="WP_268882943.1">
    <property type="nucleotide sequence ID" value="NZ_CP114029.1"/>
</dbReference>
<dbReference type="InterPro" id="IPR024399">
    <property type="entry name" value="DUF2628"/>
</dbReference>
<keyword evidence="2" id="KW-0472">Membrane</keyword>
<gene>
    <name evidence="3" type="ORF">OH818_10585</name>
</gene>
<organism evidence="3 4">
    <name type="scientific">Jiella pelagia</name>
    <dbReference type="NCBI Taxonomy" id="2986949"/>
    <lineage>
        <taxon>Bacteria</taxon>
        <taxon>Pseudomonadati</taxon>
        <taxon>Pseudomonadota</taxon>
        <taxon>Alphaproteobacteria</taxon>
        <taxon>Hyphomicrobiales</taxon>
        <taxon>Aurantimonadaceae</taxon>
        <taxon>Jiella</taxon>
    </lineage>
</organism>
<accession>A0ABY7C3H0</accession>
<dbReference type="Pfam" id="PF10947">
    <property type="entry name" value="DUF2628"/>
    <property type="match status" value="1"/>
</dbReference>
<proteinExistence type="predicted"/>
<dbReference type="Proteomes" id="UP001164020">
    <property type="component" value="Chromosome"/>
</dbReference>
<name>A0ABY7C3H0_9HYPH</name>